<dbReference type="PRINTS" id="PR02110">
    <property type="entry name" value="MRGPCRD"/>
</dbReference>
<accession>G3VAY9</accession>
<keyword evidence="3 11" id="KW-0812">Transmembrane</keyword>
<reference evidence="13" key="3">
    <citation type="submission" date="2025-09" db="UniProtKB">
        <authorList>
            <consortium name="Ensembl"/>
        </authorList>
    </citation>
    <scope>IDENTIFICATION</scope>
</reference>
<evidence type="ECO:0000256" key="3">
    <source>
        <dbReference type="ARBA" id="ARBA00022692"/>
    </source>
</evidence>
<sequence length="321" mass="36722">FYFSLAGISHLVTIIVLLCLCGLAGNGTIIWFLRFGVKKSPYSIYIFNLAIADFLFLLCMALSHVFNRPEFGLWSQTVSEAFKRIRYLAYTLGLSLLATISTQRCLSVLFPIWYRCHRPQHLSLLVCAVLWLVAILENLVAVCFCVIQKETKNSCQKVDLFFVVLVFGVFAPIMCVSGLILFIKVRRVSLKRQPARLYTTILATILVFLICALPLAVYWFILYWLKISERPKMIFYDVAKIFSCVNSTANPIIYFTVGNQRDKRVQEPLRVRLVRALGDEETSPTEMVELRSDRHGAQDEDLDTKEKLPGVTARYRDPQPV</sequence>
<feature type="transmembrane region" description="Helical" evidence="11">
    <location>
        <begin position="122"/>
        <end position="148"/>
    </location>
</feature>
<feature type="transmembrane region" description="Helical" evidence="11">
    <location>
        <begin position="195"/>
        <end position="221"/>
    </location>
</feature>
<dbReference type="STRING" id="9305.ENSSHAP00000000343"/>
<dbReference type="InterPro" id="IPR017452">
    <property type="entry name" value="GPCR_Rhodpsn_7TM"/>
</dbReference>
<evidence type="ECO:0000256" key="10">
    <source>
        <dbReference type="SAM" id="MobiDB-lite"/>
    </source>
</evidence>
<feature type="transmembrane region" description="Helical" evidence="11">
    <location>
        <begin position="45"/>
        <end position="67"/>
    </location>
</feature>
<dbReference type="GO" id="GO:0004930">
    <property type="term" value="F:G protein-coupled receptor activity"/>
    <property type="evidence" value="ECO:0007669"/>
    <property type="project" value="UniProtKB-KW"/>
</dbReference>
<dbReference type="PANTHER" id="PTHR11334">
    <property type="entry name" value="MAS-RELATED G-PROTEIN COUPLED RECEPTOR"/>
    <property type="match status" value="1"/>
</dbReference>
<dbReference type="FunFam" id="1.20.1070.10:FF:000193">
    <property type="entry name" value="Mas-related G-protein coupled receptor member E"/>
    <property type="match status" value="1"/>
</dbReference>
<dbReference type="InterPro" id="IPR026234">
    <property type="entry name" value="MRGPCRFAMILY"/>
</dbReference>
<feature type="domain" description="G-protein coupled receptors family 1 profile" evidence="12">
    <location>
        <begin position="25"/>
        <end position="254"/>
    </location>
</feature>
<keyword evidence="5" id="KW-0297">G-protein coupled receptor</keyword>
<dbReference type="PRINTS" id="PR00237">
    <property type="entry name" value="GPCRRHODOPSN"/>
</dbReference>
<feature type="compositionally biased region" description="Basic and acidic residues" evidence="10">
    <location>
        <begin position="288"/>
        <end position="321"/>
    </location>
</feature>
<dbReference type="HOGENOM" id="CLU_009579_4_1_1"/>
<dbReference type="InterPro" id="IPR000276">
    <property type="entry name" value="GPCR_Rhodpsn"/>
</dbReference>
<keyword evidence="2" id="KW-1003">Cell membrane</keyword>
<evidence type="ECO:0000256" key="9">
    <source>
        <dbReference type="ARBA" id="ARBA00061394"/>
    </source>
</evidence>
<evidence type="ECO:0000256" key="1">
    <source>
        <dbReference type="ARBA" id="ARBA00004651"/>
    </source>
</evidence>
<evidence type="ECO:0000259" key="12">
    <source>
        <dbReference type="PROSITE" id="PS50262"/>
    </source>
</evidence>
<comment type="subcellular location">
    <subcellularLocation>
        <location evidence="1">Cell membrane</location>
        <topology evidence="1">Multi-pass membrane protein</topology>
    </subcellularLocation>
</comment>
<evidence type="ECO:0000313" key="14">
    <source>
        <dbReference type="Proteomes" id="UP000007648"/>
    </source>
</evidence>
<name>G3VAY9_SARHA</name>
<dbReference type="PROSITE" id="PS50262">
    <property type="entry name" value="G_PROTEIN_RECEP_F1_2"/>
    <property type="match status" value="1"/>
</dbReference>
<evidence type="ECO:0000256" key="11">
    <source>
        <dbReference type="SAM" id="Phobius"/>
    </source>
</evidence>
<dbReference type="PRINTS" id="PR02108">
    <property type="entry name" value="MRGPCRFAMILY"/>
</dbReference>
<dbReference type="InterPro" id="IPR026232">
    <property type="entry name" value="MRGPCRD"/>
</dbReference>
<reference evidence="13 14" key="1">
    <citation type="journal article" date="2011" name="Proc. Natl. Acad. Sci. U.S.A.">
        <title>Genetic diversity and population structure of the endangered marsupial Sarcophilus harrisii (Tasmanian devil).</title>
        <authorList>
            <person name="Miller W."/>
            <person name="Hayes V.M."/>
            <person name="Ratan A."/>
            <person name="Petersen D.C."/>
            <person name="Wittekindt N.E."/>
            <person name="Miller J."/>
            <person name="Walenz B."/>
            <person name="Knight J."/>
            <person name="Qi J."/>
            <person name="Zhao F."/>
            <person name="Wang Q."/>
            <person name="Bedoya-Reina O.C."/>
            <person name="Katiyar N."/>
            <person name="Tomsho L.P."/>
            <person name="Kasson L.M."/>
            <person name="Hardie R.A."/>
            <person name="Woodbridge P."/>
            <person name="Tindall E.A."/>
            <person name="Bertelsen M.F."/>
            <person name="Dixon D."/>
            <person name="Pyecroft S."/>
            <person name="Helgen K.M."/>
            <person name="Lesk A.M."/>
            <person name="Pringle T.H."/>
            <person name="Patterson N."/>
            <person name="Zhang Y."/>
            <person name="Kreiss A."/>
            <person name="Woods G.M."/>
            <person name="Jones M.E."/>
            <person name="Schuster S.C."/>
        </authorList>
    </citation>
    <scope>NUCLEOTIDE SEQUENCE [LARGE SCALE GENOMIC DNA]</scope>
</reference>
<dbReference type="eggNOG" id="ENOG502SNJC">
    <property type="taxonomic scope" value="Eukaryota"/>
</dbReference>
<comment type="similarity">
    <text evidence="9">Belongs to the G-protein coupled receptor 1 family. Mas subfamily.</text>
</comment>
<evidence type="ECO:0000313" key="13">
    <source>
        <dbReference type="Ensembl" id="ENSSHAP00000000343.2"/>
    </source>
</evidence>
<evidence type="ECO:0000256" key="5">
    <source>
        <dbReference type="ARBA" id="ARBA00023040"/>
    </source>
</evidence>
<evidence type="ECO:0000256" key="8">
    <source>
        <dbReference type="ARBA" id="ARBA00023224"/>
    </source>
</evidence>
<feature type="transmembrane region" description="Helical" evidence="11">
    <location>
        <begin position="12"/>
        <end position="33"/>
    </location>
</feature>
<dbReference type="PANTHER" id="PTHR11334:SF57">
    <property type="entry name" value="MAS-RELATED G-PROTEIN COUPLED RECEPTOR MEMBER D"/>
    <property type="match status" value="1"/>
</dbReference>
<keyword evidence="4 11" id="KW-1133">Transmembrane helix</keyword>
<keyword evidence="6 11" id="KW-0472">Membrane</keyword>
<evidence type="ECO:0000256" key="6">
    <source>
        <dbReference type="ARBA" id="ARBA00023136"/>
    </source>
</evidence>
<evidence type="ECO:0000256" key="4">
    <source>
        <dbReference type="ARBA" id="ARBA00022989"/>
    </source>
</evidence>
<keyword evidence="7" id="KW-0675">Receptor</keyword>
<dbReference type="GeneTree" id="ENSGT01030000234639"/>
<dbReference type="Gene3D" id="1.20.1070.10">
    <property type="entry name" value="Rhodopsin 7-helix transmembrane proteins"/>
    <property type="match status" value="1"/>
</dbReference>
<dbReference type="Pfam" id="PF00001">
    <property type="entry name" value="7tm_1"/>
    <property type="match status" value="1"/>
</dbReference>
<evidence type="ECO:0000256" key="2">
    <source>
        <dbReference type="ARBA" id="ARBA00022475"/>
    </source>
</evidence>
<keyword evidence="8" id="KW-0807">Transducer</keyword>
<dbReference type="FunCoup" id="G3VAY9">
    <property type="interactions" value="115"/>
</dbReference>
<feature type="region of interest" description="Disordered" evidence="10">
    <location>
        <begin position="280"/>
        <end position="321"/>
    </location>
</feature>
<organism evidence="13 14">
    <name type="scientific">Sarcophilus harrisii</name>
    <name type="common">Tasmanian devil</name>
    <name type="synonym">Sarcophilus laniarius</name>
    <dbReference type="NCBI Taxonomy" id="9305"/>
    <lineage>
        <taxon>Eukaryota</taxon>
        <taxon>Metazoa</taxon>
        <taxon>Chordata</taxon>
        <taxon>Craniata</taxon>
        <taxon>Vertebrata</taxon>
        <taxon>Euteleostomi</taxon>
        <taxon>Mammalia</taxon>
        <taxon>Metatheria</taxon>
        <taxon>Dasyuromorphia</taxon>
        <taxon>Dasyuridae</taxon>
        <taxon>Sarcophilus</taxon>
    </lineage>
</organism>
<keyword evidence="14" id="KW-1185">Reference proteome</keyword>
<feature type="transmembrane region" description="Helical" evidence="11">
    <location>
        <begin position="87"/>
        <end position="110"/>
    </location>
</feature>
<evidence type="ECO:0000256" key="7">
    <source>
        <dbReference type="ARBA" id="ARBA00023170"/>
    </source>
</evidence>
<dbReference type="AlphaFoldDB" id="G3VAY9"/>
<proteinExistence type="inferred from homology"/>
<dbReference type="Proteomes" id="UP000007648">
    <property type="component" value="Unassembled WGS sequence"/>
</dbReference>
<dbReference type="InParanoid" id="G3VAY9"/>
<dbReference type="GO" id="GO:0005886">
    <property type="term" value="C:plasma membrane"/>
    <property type="evidence" value="ECO:0007669"/>
    <property type="project" value="UniProtKB-SubCell"/>
</dbReference>
<reference evidence="13" key="2">
    <citation type="submission" date="2025-08" db="UniProtKB">
        <authorList>
            <consortium name="Ensembl"/>
        </authorList>
    </citation>
    <scope>IDENTIFICATION</scope>
</reference>
<dbReference type="SUPFAM" id="SSF81321">
    <property type="entry name" value="Family A G protein-coupled receptor-like"/>
    <property type="match status" value="1"/>
</dbReference>
<dbReference type="Ensembl" id="ENSSHAT00000000348.2">
    <property type="protein sequence ID" value="ENSSHAP00000000343.2"/>
    <property type="gene ID" value="ENSSHAG00000000304.2"/>
</dbReference>
<feature type="transmembrane region" description="Helical" evidence="11">
    <location>
        <begin position="160"/>
        <end position="183"/>
    </location>
</feature>
<protein>
    <recommendedName>
        <fullName evidence="12">G-protein coupled receptors family 1 profile domain-containing protein</fullName>
    </recommendedName>
</protein>